<feature type="compositionally biased region" description="Basic and acidic residues" evidence="1">
    <location>
        <begin position="44"/>
        <end position="71"/>
    </location>
</feature>
<evidence type="ECO:0000256" key="1">
    <source>
        <dbReference type="SAM" id="MobiDB-lite"/>
    </source>
</evidence>
<comment type="caution">
    <text evidence="2">The sequence shown here is derived from an EMBL/GenBank/DDBJ whole genome shotgun (WGS) entry which is preliminary data.</text>
</comment>
<dbReference type="EMBL" id="MVFC01000005">
    <property type="protein sequence ID" value="OON81009.1"/>
    <property type="molecule type" value="Genomic_DNA"/>
</dbReference>
<keyword evidence="3" id="KW-1185">Reference proteome</keyword>
<evidence type="ECO:0000313" key="3">
    <source>
        <dbReference type="Proteomes" id="UP000190539"/>
    </source>
</evidence>
<proteinExistence type="predicted"/>
<feature type="region of interest" description="Disordered" evidence="1">
    <location>
        <begin position="1"/>
        <end position="71"/>
    </location>
</feature>
<evidence type="ECO:0000313" key="2">
    <source>
        <dbReference type="EMBL" id="OON81009.1"/>
    </source>
</evidence>
<dbReference type="STRING" id="83656.B1H18_09275"/>
<protein>
    <submittedName>
        <fullName evidence="2">Uncharacterized protein</fullName>
    </submittedName>
</protein>
<gene>
    <name evidence="2" type="ORF">B1H18_09275</name>
</gene>
<sequence length="71" mass="8222">MTHAWGQDRQAQWVLPGESLSLLRDSGQHRTREDGESEQDPDEAEPRVDRKPSLEAEPHVDRKPPLVDRPW</sequence>
<dbReference type="AlphaFoldDB" id="A0A1V4AC23"/>
<dbReference type="Proteomes" id="UP000190539">
    <property type="component" value="Unassembled WGS sequence"/>
</dbReference>
<organism evidence="2 3">
    <name type="scientific">Streptomyces tsukubensis</name>
    <dbReference type="NCBI Taxonomy" id="83656"/>
    <lineage>
        <taxon>Bacteria</taxon>
        <taxon>Bacillati</taxon>
        <taxon>Actinomycetota</taxon>
        <taxon>Actinomycetes</taxon>
        <taxon>Kitasatosporales</taxon>
        <taxon>Streptomycetaceae</taxon>
        <taxon>Streptomyces</taxon>
    </lineage>
</organism>
<accession>A0A1V4AC23</accession>
<name>A0A1V4AC23_9ACTN</name>
<reference evidence="2 3" key="1">
    <citation type="submission" date="2017-02" db="EMBL/GenBank/DDBJ databases">
        <title>Draft Genome Sequence of Streptomyces tsukubaensis F601, a Producer of the immunosuppressant tacrolimus FK506.</title>
        <authorList>
            <person name="Zong G."/>
            <person name="Zhong C."/>
            <person name="Fu J."/>
            <person name="Qin R."/>
            <person name="Cao G."/>
        </authorList>
    </citation>
    <scope>NUCLEOTIDE SEQUENCE [LARGE SCALE GENOMIC DNA]</scope>
    <source>
        <strain evidence="2 3">F601</strain>
    </source>
</reference>